<feature type="region of interest" description="Disordered" evidence="1">
    <location>
        <begin position="48"/>
        <end position="69"/>
    </location>
</feature>
<dbReference type="OrthoDB" id="274752at2759"/>
<dbReference type="GO" id="GO:0046933">
    <property type="term" value="F:proton-transporting ATP synthase activity, rotational mechanism"/>
    <property type="evidence" value="ECO:0007669"/>
    <property type="project" value="TreeGrafter"/>
</dbReference>
<evidence type="ECO:0000256" key="1">
    <source>
        <dbReference type="SAM" id="MobiDB-lite"/>
    </source>
</evidence>
<dbReference type="EMBL" id="KN822022">
    <property type="protein sequence ID" value="KIM65426.1"/>
    <property type="molecule type" value="Genomic_DNA"/>
</dbReference>
<feature type="region of interest" description="Disordered" evidence="1">
    <location>
        <begin position="1"/>
        <end position="21"/>
    </location>
</feature>
<dbReference type="InterPro" id="IPR019711">
    <property type="entry name" value="ATP_synth_F0_suH"/>
</dbReference>
<gene>
    <name evidence="2" type="ORF">SCLCIDRAFT_1212167</name>
</gene>
<evidence type="ECO:0000313" key="2">
    <source>
        <dbReference type="EMBL" id="KIM65426.1"/>
    </source>
</evidence>
<sequence>MLRLLSQQAARSARTFSTSTASQRDVVQEFYIQGLKAYKPRPVPKDAHVGAVKPFSPPQPPQPPTLPADLAGELAAYDAAEPTKADEPVTRGSAVEDVGQGAEAFLSFLEADVKPAEAHH</sequence>
<protein>
    <recommendedName>
        <fullName evidence="4">ATP synthase subunit H, mitochondrial</fullName>
    </recommendedName>
</protein>
<dbReference type="HOGENOM" id="CLU_122989_2_0_1"/>
<proteinExistence type="predicted"/>
<dbReference type="STRING" id="1036808.A0A0C3EBU2"/>
<dbReference type="Pfam" id="PF10775">
    <property type="entry name" value="ATP_sub_h"/>
    <property type="match status" value="1"/>
</dbReference>
<reference evidence="3" key="2">
    <citation type="submission" date="2015-01" db="EMBL/GenBank/DDBJ databases">
        <title>Evolutionary Origins and Diversification of the Mycorrhizal Mutualists.</title>
        <authorList>
            <consortium name="DOE Joint Genome Institute"/>
            <consortium name="Mycorrhizal Genomics Consortium"/>
            <person name="Kohler A."/>
            <person name="Kuo A."/>
            <person name="Nagy L.G."/>
            <person name="Floudas D."/>
            <person name="Copeland A."/>
            <person name="Barry K.W."/>
            <person name="Cichocki N."/>
            <person name="Veneault-Fourrey C."/>
            <person name="LaButti K."/>
            <person name="Lindquist E.A."/>
            <person name="Lipzen A."/>
            <person name="Lundell T."/>
            <person name="Morin E."/>
            <person name="Murat C."/>
            <person name="Riley R."/>
            <person name="Ohm R."/>
            <person name="Sun H."/>
            <person name="Tunlid A."/>
            <person name="Henrissat B."/>
            <person name="Grigoriev I.V."/>
            <person name="Hibbett D.S."/>
            <person name="Martin F."/>
        </authorList>
    </citation>
    <scope>NUCLEOTIDE SEQUENCE [LARGE SCALE GENOMIC DNA]</scope>
    <source>
        <strain evidence="3">Foug A</strain>
    </source>
</reference>
<dbReference type="AlphaFoldDB" id="A0A0C3EBU2"/>
<dbReference type="InParanoid" id="A0A0C3EBU2"/>
<dbReference type="Proteomes" id="UP000053989">
    <property type="component" value="Unassembled WGS sequence"/>
</dbReference>
<name>A0A0C3EBU2_9AGAM</name>
<dbReference type="PANTHER" id="PTHR28207:SF1">
    <property type="entry name" value="ATP SYNTHASE SUBUNIT H, MITOCHONDRIAL"/>
    <property type="match status" value="1"/>
</dbReference>
<keyword evidence="3" id="KW-1185">Reference proteome</keyword>
<feature type="compositionally biased region" description="Low complexity" evidence="1">
    <location>
        <begin position="8"/>
        <end position="21"/>
    </location>
</feature>
<dbReference type="PANTHER" id="PTHR28207">
    <property type="entry name" value="ATP SYNTHASE SUBUNIT H, MITOCHONDRIAL"/>
    <property type="match status" value="1"/>
</dbReference>
<accession>A0A0C3EBU2</accession>
<feature type="compositionally biased region" description="Pro residues" evidence="1">
    <location>
        <begin position="55"/>
        <end position="66"/>
    </location>
</feature>
<evidence type="ECO:0008006" key="4">
    <source>
        <dbReference type="Google" id="ProtNLM"/>
    </source>
</evidence>
<evidence type="ECO:0000313" key="3">
    <source>
        <dbReference type="Proteomes" id="UP000053989"/>
    </source>
</evidence>
<organism evidence="2 3">
    <name type="scientific">Scleroderma citrinum Foug A</name>
    <dbReference type="NCBI Taxonomy" id="1036808"/>
    <lineage>
        <taxon>Eukaryota</taxon>
        <taxon>Fungi</taxon>
        <taxon>Dikarya</taxon>
        <taxon>Basidiomycota</taxon>
        <taxon>Agaricomycotina</taxon>
        <taxon>Agaricomycetes</taxon>
        <taxon>Agaricomycetidae</taxon>
        <taxon>Boletales</taxon>
        <taxon>Sclerodermatineae</taxon>
        <taxon>Sclerodermataceae</taxon>
        <taxon>Scleroderma</taxon>
    </lineage>
</organism>
<reference evidence="2 3" key="1">
    <citation type="submission" date="2014-04" db="EMBL/GenBank/DDBJ databases">
        <authorList>
            <consortium name="DOE Joint Genome Institute"/>
            <person name="Kuo A."/>
            <person name="Kohler A."/>
            <person name="Nagy L.G."/>
            <person name="Floudas D."/>
            <person name="Copeland A."/>
            <person name="Barry K.W."/>
            <person name="Cichocki N."/>
            <person name="Veneault-Fourrey C."/>
            <person name="LaButti K."/>
            <person name="Lindquist E.A."/>
            <person name="Lipzen A."/>
            <person name="Lundell T."/>
            <person name="Morin E."/>
            <person name="Murat C."/>
            <person name="Sun H."/>
            <person name="Tunlid A."/>
            <person name="Henrissat B."/>
            <person name="Grigoriev I.V."/>
            <person name="Hibbett D.S."/>
            <person name="Martin F."/>
            <person name="Nordberg H.P."/>
            <person name="Cantor M.N."/>
            <person name="Hua S.X."/>
        </authorList>
    </citation>
    <scope>NUCLEOTIDE SEQUENCE [LARGE SCALE GENOMIC DNA]</scope>
    <source>
        <strain evidence="2 3">Foug A</strain>
    </source>
</reference>